<comment type="caution">
    <text evidence="2">The sequence shown here is derived from an EMBL/GenBank/DDBJ whole genome shotgun (WGS) entry which is preliminary data.</text>
</comment>
<protein>
    <submittedName>
        <fullName evidence="2">Urease accessory protein</fullName>
    </submittedName>
</protein>
<dbReference type="AlphaFoldDB" id="A0A2A9EVD9"/>
<reference evidence="2 3" key="1">
    <citation type="submission" date="2017-10" db="EMBL/GenBank/DDBJ databases">
        <title>Sequencing the genomes of 1000 actinobacteria strains.</title>
        <authorList>
            <person name="Klenk H.-P."/>
        </authorList>
    </citation>
    <scope>NUCLEOTIDE SEQUENCE [LARGE SCALE GENOMIC DNA]</scope>
    <source>
        <strain evidence="2 3">DSM 21863</strain>
    </source>
</reference>
<gene>
    <name evidence="2" type="ORF">ATJ88_0906</name>
</gene>
<evidence type="ECO:0000313" key="2">
    <source>
        <dbReference type="EMBL" id="PFG42250.1"/>
    </source>
</evidence>
<dbReference type="Pfam" id="PF01774">
    <property type="entry name" value="UreD"/>
    <property type="match status" value="1"/>
</dbReference>
<evidence type="ECO:0000256" key="1">
    <source>
        <dbReference type="ARBA" id="ARBA00023186"/>
    </source>
</evidence>
<dbReference type="Proteomes" id="UP000224130">
    <property type="component" value="Unassembled WGS sequence"/>
</dbReference>
<keyword evidence="1" id="KW-0143">Chaperone</keyword>
<proteinExistence type="predicted"/>
<dbReference type="RefSeq" id="WP_211287462.1">
    <property type="nucleotide sequence ID" value="NZ_PDJJ01000001.1"/>
</dbReference>
<accession>A0A2A9EVD9</accession>
<dbReference type="GO" id="GO:0016151">
    <property type="term" value="F:nickel cation binding"/>
    <property type="evidence" value="ECO:0007669"/>
    <property type="project" value="InterPro"/>
</dbReference>
<organism evidence="2 3">
    <name type="scientific">Isoptericola jiangsuensis</name>
    <dbReference type="NCBI Taxonomy" id="548579"/>
    <lineage>
        <taxon>Bacteria</taxon>
        <taxon>Bacillati</taxon>
        <taxon>Actinomycetota</taxon>
        <taxon>Actinomycetes</taxon>
        <taxon>Micrococcales</taxon>
        <taxon>Promicromonosporaceae</taxon>
        <taxon>Isoptericola</taxon>
    </lineage>
</organism>
<keyword evidence="3" id="KW-1185">Reference proteome</keyword>
<dbReference type="EMBL" id="PDJJ01000001">
    <property type="protein sequence ID" value="PFG42250.1"/>
    <property type="molecule type" value="Genomic_DNA"/>
</dbReference>
<sequence length="256" mass="26322">MLRPTSAPARTSVHVRAAAAPGAPVRVTTVDGLLAARRVSHGPAVATVALVAQGALLLGGDHVVVTVDVDDGLALALLDVGGTVAYDGDGLGCRWDVHVRLGVGASLDWAGLPLVVATGADVTRTTTVHLAAGSRLHLRETTVLGRSGEHGGHVVVRSVVHDDDGPLLVEELAADGARPVPGVLGTHRVLDTVADLHGTPTDEEPAPPRSTLHDPDVATLHLERGGTLVRWLGTATHVSPLDRPAPDPATRHPEEA</sequence>
<dbReference type="InterPro" id="IPR002669">
    <property type="entry name" value="UreD"/>
</dbReference>
<name>A0A2A9EVD9_9MICO</name>
<evidence type="ECO:0000313" key="3">
    <source>
        <dbReference type="Proteomes" id="UP000224130"/>
    </source>
</evidence>